<dbReference type="CDD" id="cd14014">
    <property type="entry name" value="STKc_PknB_like"/>
    <property type="match status" value="1"/>
</dbReference>
<gene>
    <name evidence="10" type="ORF">GT755_19455</name>
</gene>
<evidence type="ECO:0000256" key="4">
    <source>
        <dbReference type="ARBA" id="ARBA00022741"/>
    </source>
</evidence>
<keyword evidence="3" id="KW-0808">Transferase</keyword>
<dbReference type="Pfam" id="PF00069">
    <property type="entry name" value="Pkinase"/>
    <property type="match status" value="1"/>
</dbReference>
<evidence type="ECO:0000256" key="5">
    <source>
        <dbReference type="ARBA" id="ARBA00022777"/>
    </source>
</evidence>
<dbReference type="InterPro" id="IPR011009">
    <property type="entry name" value="Kinase-like_dom_sf"/>
</dbReference>
<dbReference type="Gene3D" id="3.30.200.20">
    <property type="entry name" value="Phosphorylase Kinase, domain 1"/>
    <property type="match status" value="1"/>
</dbReference>
<dbReference type="PANTHER" id="PTHR43671:SF13">
    <property type="entry name" value="SERINE_THREONINE-PROTEIN KINASE NEK2"/>
    <property type="match status" value="1"/>
</dbReference>
<dbReference type="InterPro" id="IPR017441">
    <property type="entry name" value="Protein_kinase_ATP_BS"/>
</dbReference>
<dbReference type="SUPFAM" id="SSF158791">
    <property type="entry name" value="MgtE N-terminal domain-like"/>
    <property type="match status" value="1"/>
</dbReference>
<keyword evidence="5 10" id="KW-0418">Kinase</keyword>
<evidence type="ECO:0000256" key="1">
    <source>
        <dbReference type="ARBA" id="ARBA00010886"/>
    </source>
</evidence>
<feature type="compositionally biased region" description="Polar residues" evidence="8">
    <location>
        <begin position="457"/>
        <end position="469"/>
    </location>
</feature>
<evidence type="ECO:0000256" key="3">
    <source>
        <dbReference type="ARBA" id="ARBA00022679"/>
    </source>
</evidence>
<comment type="similarity">
    <text evidence="1">Belongs to the protein kinase superfamily. NEK Ser/Thr protein kinase family. NIMA subfamily.</text>
</comment>
<evidence type="ECO:0000256" key="7">
    <source>
        <dbReference type="PROSITE-ProRule" id="PRU10141"/>
    </source>
</evidence>
<dbReference type="SMART" id="SM00220">
    <property type="entry name" value="S_TKc"/>
    <property type="match status" value="1"/>
</dbReference>
<dbReference type="PROSITE" id="PS00108">
    <property type="entry name" value="PROTEIN_KINASE_ST"/>
    <property type="match status" value="1"/>
</dbReference>
<proteinExistence type="inferred from homology"/>
<keyword evidence="6 7" id="KW-0067">ATP-binding</keyword>
<feature type="compositionally biased region" description="Gly residues" evidence="8">
    <location>
        <begin position="434"/>
        <end position="448"/>
    </location>
</feature>
<dbReference type="EMBL" id="WXEW01000005">
    <property type="protein sequence ID" value="NAS23862.1"/>
    <property type="molecule type" value="Genomic_DNA"/>
</dbReference>
<dbReference type="AlphaFoldDB" id="A0A7C9J3R6"/>
<evidence type="ECO:0000256" key="8">
    <source>
        <dbReference type="SAM" id="MobiDB-lite"/>
    </source>
</evidence>
<protein>
    <recommendedName>
        <fullName evidence="2">non-specific serine/threonine protein kinase</fullName>
        <ecNumber evidence="2">2.7.11.1</ecNumber>
    </recommendedName>
</protein>
<feature type="binding site" evidence="7">
    <location>
        <position position="35"/>
    </location>
    <ligand>
        <name>ATP</name>
        <dbReference type="ChEBI" id="CHEBI:30616"/>
    </ligand>
</feature>
<feature type="compositionally biased region" description="Low complexity" evidence="8">
    <location>
        <begin position="506"/>
        <end position="517"/>
    </location>
</feature>
<evidence type="ECO:0000259" key="9">
    <source>
        <dbReference type="PROSITE" id="PS50011"/>
    </source>
</evidence>
<dbReference type="SUPFAM" id="SSF56112">
    <property type="entry name" value="Protein kinase-like (PK-like)"/>
    <property type="match status" value="1"/>
</dbReference>
<dbReference type="PROSITE" id="PS50011">
    <property type="entry name" value="PROTEIN_KINASE_DOM"/>
    <property type="match status" value="1"/>
</dbReference>
<reference evidence="10 11" key="1">
    <citation type="submission" date="2020-01" db="EMBL/GenBank/DDBJ databases">
        <title>Herbidospora sp. NEAU-GS84 nov., a novel actinomycete isolated from soil.</title>
        <authorList>
            <person name="Han L."/>
        </authorList>
    </citation>
    <scope>NUCLEOTIDE SEQUENCE [LARGE SCALE GENOMIC DNA]</scope>
    <source>
        <strain evidence="10 11">NEAU-GS84</strain>
    </source>
</reference>
<dbReference type="PROSITE" id="PS00107">
    <property type="entry name" value="PROTEIN_KINASE_ATP"/>
    <property type="match status" value="1"/>
</dbReference>
<dbReference type="EC" id="2.7.11.1" evidence="2"/>
<evidence type="ECO:0000313" key="10">
    <source>
        <dbReference type="EMBL" id="NAS23862.1"/>
    </source>
</evidence>
<sequence>MIKGRYELIRQLGAGGMGTVWVARDTMLGRKVALKRITLSGHKEAVETQRQRALREARAAASVHHPAVVPVHDWFLDDDGTPWIVMAYIEGATLEEWMERGPLTEHEVATLARQVLGGLMAVHRVGVLHRDIKPANIVVTRDGHVCLVDFGIARIVGETGVTATGLLLGTVEYMAPERVNDRAQSPAADLWSFGVTFIHALEGHSPFRRSTFPATFMAILNDPLPPPRRPGPLYDALTAVLPKDPGRRVSAETLAARLDRILAPQLPAYGRRGRAASGRSDGDARGGSGRPAQPDPRAQGAPRRSDPQAQRGSADPGRSAPGPGAPVQPDPRARGESAAARRPEPQEQGGRAASGRSDPGAQGGSGGSAQPGPRAQGEEGAFRQPGLEAQHAQAGPGRSHPGLRDGSGAPEQLRSYSQGEKGAFKEPGPEAQGGRSGSGARGGSGAGQPGSRAQGESGASRQSDPQAQRGSAAPRQSESRAQRDPGTPRQSGPRAQRDPGAPGQAGPSPRRGPVPRGEAVPPGRGGRRDPAADGPPVSVKRMEPRGAAEALDDLVTTRPHDVAATLKALPAERAGRILGLMRPDGAAAVLGILPPDQGVRLLLHTGERTAGALLGVLGVTVAATRLLEGMTLARACDVLEHVPPAVTAGLLKASSDGRSGRLLKGLSPATKAKIAETG</sequence>
<comment type="caution">
    <text evidence="10">The sequence shown here is derived from an EMBL/GenBank/DDBJ whole genome shotgun (WGS) entry which is preliminary data.</text>
</comment>
<dbReference type="GO" id="GO:0005524">
    <property type="term" value="F:ATP binding"/>
    <property type="evidence" value="ECO:0007669"/>
    <property type="project" value="UniProtKB-UniRule"/>
</dbReference>
<organism evidence="10 11">
    <name type="scientific">Herbidospora solisilvae</name>
    <dbReference type="NCBI Taxonomy" id="2696284"/>
    <lineage>
        <taxon>Bacteria</taxon>
        <taxon>Bacillati</taxon>
        <taxon>Actinomycetota</taxon>
        <taxon>Actinomycetes</taxon>
        <taxon>Streptosporangiales</taxon>
        <taxon>Streptosporangiaceae</taxon>
        <taxon>Herbidospora</taxon>
    </lineage>
</organism>
<dbReference type="PANTHER" id="PTHR43671">
    <property type="entry name" value="SERINE/THREONINE-PROTEIN KINASE NEK"/>
    <property type="match status" value="1"/>
</dbReference>
<keyword evidence="4 7" id="KW-0547">Nucleotide-binding</keyword>
<evidence type="ECO:0000313" key="11">
    <source>
        <dbReference type="Proteomes" id="UP000479526"/>
    </source>
</evidence>
<evidence type="ECO:0000256" key="6">
    <source>
        <dbReference type="ARBA" id="ARBA00022840"/>
    </source>
</evidence>
<dbReference type="InterPro" id="IPR000719">
    <property type="entry name" value="Prot_kinase_dom"/>
</dbReference>
<feature type="region of interest" description="Disordered" evidence="8">
    <location>
        <begin position="269"/>
        <end position="544"/>
    </location>
</feature>
<dbReference type="InterPro" id="IPR008271">
    <property type="entry name" value="Ser/Thr_kinase_AS"/>
</dbReference>
<feature type="domain" description="Protein kinase" evidence="9">
    <location>
        <begin position="6"/>
        <end position="262"/>
    </location>
</feature>
<dbReference type="InterPro" id="IPR050660">
    <property type="entry name" value="NEK_Ser/Thr_kinase"/>
</dbReference>
<evidence type="ECO:0000256" key="2">
    <source>
        <dbReference type="ARBA" id="ARBA00012513"/>
    </source>
</evidence>
<accession>A0A7C9J3R6</accession>
<keyword evidence="11" id="KW-1185">Reference proteome</keyword>
<dbReference type="Gene3D" id="1.10.510.10">
    <property type="entry name" value="Transferase(Phosphotransferase) domain 1"/>
    <property type="match status" value="1"/>
</dbReference>
<dbReference type="GO" id="GO:0004674">
    <property type="term" value="F:protein serine/threonine kinase activity"/>
    <property type="evidence" value="ECO:0007669"/>
    <property type="project" value="UniProtKB-EC"/>
</dbReference>
<dbReference type="RefSeq" id="WP_161481074.1">
    <property type="nucleotide sequence ID" value="NZ_WXEW01000005.1"/>
</dbReference>
<feature type="compositionally biased region" description="Basic and acidic residues" evidence="8">
    <location>
        <begin position="331"/>
        <end position="345"/>
    </location>
</feature>
<name>A0A7C9J3R6_9ACTN</name>
<dbReference type="Proteomes" id="UP000479526">
    <property type="component" value="Unassembled WGS sequence"/>
</dbReference>